<proteinExistence type="predicted"/>
<organism evidence="2 3">
    <name type="scientific">Streptodolium elevatio</name>
    <dbReference type="NCBI Taxonomy" id="3157996"/>
    <lineage>
        <taxon>Bacteria</taxon>
        <taxon>Bacillati</taxon>
        <taxon>Actinomycetota</taxon>
        <taxon>Actinomycetes</taxon>
        <taxon>Kitasatosporales</taxon>
        <taxon>Streptomycetaceae</taxon>
        <taxon>Streptodolium</taxon>
    </lineage>
</organism>
<keyword evidence="1" id="KW-0472">Membrane</keyword>
<comment type="caution">
    <text evidence="2">The sequence shown here is derived from an EMBL/GenBank/DDBJ whole genome shotgun (WGS) entry which is preliminary data.</text>
</comment>
<protein>
    <submittedName>
        <fullName evidence="2">Uncharacterized protein</fullName>
    </submittedName>
</protein>
<dbReference type="RefSeq" id="WP_358363155.1">
    <property type="nucleotide sequence ID" value="NZ_JBEZFP010000161.1"/>
</dbReference>
<accession>A0ABV3DTY3</accession>
<feature type="transmembrane region" description="Helical" evidence="1">
    <location>
        <begin position="48"/>
        <end position="65"/>
    </location>
</feature>
<gene>
    <name evidence="2" type="ORF">AB0C36_37665</name>
</gene>
<evidence type="ECO:0000313" key="2">
    <source>
        <dbReference type="EMBL" id="MEU8139214.1"/>
    </source>
</evidence>
<dbReference type="EMBL" id="JBEZFP010000161">
    <property type="protein sequence ID" value="MEU8139214.1"/>
    <property type="molecule type" value="Genomic_DNA"/>
</dbReference>
<keyword evidence="1" id="KW-0812">Transmembrane</keyword>
<evidence type="ECO:0000313" key="3">
    <source>
        <dbReference type="Proteomes" id="UP001551482"/>
    </source>
</evidence>
<feature type="transmembrane region" description="Helical" evidence="1">
    <location>
        <begin position="72"/>
        <end position="93"/>
    </location>
</feature>
<keyword evidence="1" id="KW-1133">Transmembrane helix</keyword>
<feature type="transmembrane region" description="Helical" evidence="1">
    <location>
        <begin position="9"/>
        <end position="28"/>
    </location>
</feature>
<evidence type="ECO:0000256" key="1">
    <source>
        <dbReference type="SAM" id="Phobius"/>
    </source>
</evidence>
<keyword evidence="3" id="KW-1185">Reference proteome</keyword>
<reference evidence="2 3" key="1">
    <citation type="submission" date="2024-06" db="EMBL/GenBank/DDBJ databases">
        <title>The Natural Products Discovery Center: Release of the First 8490 Sequenced Strains for Exploring Actinobacteria Biosynthetic Diversity.</title>
        <authorList>
            <person name="Kalkreuter E."/>
            <person name="Kautsar S.A."/>
            <person name="Yang D."/>
            <person name="Bader C.D."/>
            <person name="Teijaro C.N."/>
            <person name="Fluegel L."/>
            <person name="Davis C.M."/>
            <person name="Simpson J.R."/>
            <person name="Lauterbach L."/>
            <person name="Steele A.D."/>
            <person name="Gui C."/>
            <person name="Meng S."/>
            <person name="Li G."/>
            <person name="Viehrig K."/>
            <person name="Ye F."/>
            <person name="Su P."/>
            <person name="Kiefer A.F."/>
            <person name="Nichols A."/>
            <person name="Cepeda A.J."/>
            <person name="Yan W."/>
            <person name="Fan B."/>
            <person name="Jiang Y."/>
            <person name="Adhikari A."/>
            <person name="Zheng C.-J."/>
            <person name="Schuster L."/>
            <person name="Cowan T.M."/>
            <person name="Smanski M.J."/>
            <person name="Chevrette M.G."/>
            <person name="De Carvalho L.P.S."/>
            <person name="Shen B."/>
        </authorList>
    </citation>
    <scope>NUCLEOTIDE SEQUENCE [LARGE SCALE GENOMIC DNA]</scope>
    <source>
        <strain evidence="2 3">NPDC048946</strain>
    </source>
</reference>
<dbReference type="Proteomes" id="UP001551482">
    <property type="component" value="Unassembled WGS sequence"/>
</dbReference>
<name>A0ABV3DTY3_9ACTN</name>
<sequence>MKKAGAGRVISSICLAIGFLLYSAALILPEFRADYDRDHIKVKTVDGAAVLIAISFLFSGISCAIDGLKGKWVGAGFIMSLIALSSLLTLWSLHS</sequence>